<dbReference type="EMBL" id="JAGXTP010000002">
    <property type="protein sequence ID" value="MBS3849742.1"/>
    <property type="molecule type" value="Genomic_DNA"/>
</dbReference>
<sequence length="82" mass="9212">MTFNYNAAAELFPSRRVAKSQQTQYRRFPKAAEAIRFCMEELPEAGLGGTILEVRGGRFDGQAIKALYEAEDYPLPRQEVAA</sequence>
<evidence type="ECO:0000313" key="1">
    <source>
        <dbReference type="EMBL" id="MBS3849742.1"/>
    </source>
</evidence>
<comment type="caution">
    <text evidence="1">The sequence shown here is derived from an EMBL/GenBank/DDBJ whole genome shotgun (WGS) entry which is preliminary data.</text>
</comment>
<dbReference type="AlphaFoldDB" id="A0A942I6R0"/>
<protein>
    <submittedName>
        <fullName evidence="1">Uncharacterized protein</fullName>
    </submittedName>
</protein>
<accession>A0A942I6R0</accession>
<dbReference type="RefSeq" id="WP_212659380.1">
    <property type="nucleotide sequence ID" value="NZ_JAGXTP010000002.1"/>
</dbReference>
<organism evidence="1 2">
    <name type="scientific">Devosia litorisediminis</name>
    <dbReference type="NCBI Taxonomy" id="2829817"/>
    <lineage>
        <taxon>Bacteria</taxon>
        <taxon>Pseudomonadati</taxon>
        <taxon>Pseudomonadota</taxon>
        <taxon>Alphaproteobacteria</taxon>
        <taxon>Hyphomicrobiales</taxon>
        <taxon>Devosiaceae</taxon>
        <taxon>Devosia</taxon>
    </lineage>
</organism>
<keyword evidence="2" id="KW-1185">Reference proteome</keyword>
<gene>
    <name evidence="1" type="ORF">KD146_13640</name>
</gene>
<proteinExistence type="predicted"/>
<dbReference type="Proteomes" id="UP000678281">
    <property type="component" value="Unassembled WGS sequence"/>
</dbReference>
<reference evidence="1" key="1">
    <citation type="submission" date="2021-04" db="EMBL/GenBank/DDBJ databases">
        <title>Devosia litorisediminis sp. nov., isolated from a sand dune.</title>
        <authorList>
            <person name="Park S."/>
            <person name="Yoon J.-H."/>
        </authorList>
    </citation>
    <scope>NUCLEOTIDE SEQUENCE</scope>
    <source>
        <strain evidence="1">BSSL-BM10</strain>
    </source>
</reference>
<evidence type="ECO:0000313" key="2">
    <source>
        <dbReference type="Proteomes" id="UP000678281"/>
    </source>
</evidence>
<name>A0A942I6R0_9HYPH</name>